<evidence type="ECO:0008006" key="3">
    <source>
        <dbReference type="Google" id="ProtNLM"/>
    </source>
</evidence>
<sequence length="190" mass="21725">MERQKLFDRKMRFVRLESKGKVYSPRVDSYYERQHSILCYDIELPGVQWEDLKVVLGYSSITRQKSLWVWGMSLSPLWLENFRSQANPSSPASMAGSNSNIGESLRLQLVSAGSMTLIPAIGPIHHPMQRTMERIHGEFYRLLSVPVQTRSGDIVINLVNGILSIAIQCKPPLTPNELLVTQEELDVKWR</sequence>
<accession>A0A9W9A4L4</accession>
<dbReference type="Proteomes" id="UP001150238">
    <property type="component" value="Unassembled WGS sequence"/>
</dbReference>
<reference evidence="1" key="2">
    <citation type="journal article" date="2023" name="Proc. Natl. Acad. Sci. U.S.A.">
        <title>A global phylogenomic analysis of the shiitake genus Lentinula.</title>
        <authorList>
            <person name="Sierra-Patev S."/>
            <person name="Min B."/>
            <person name="Naranjo-Ortiz M."/>
            <person name="Looney B."/>
            <person name="Konkel Z."/>
            <person name="Slot J.C."/>
            <person name="Sakamoto Y."/>
            <person name="Steenwyk J.L."/>
            <person name="Rokas A."/>
            <person name="Carro J."/>
            <person name="Camarero S."/>
            <person name="Ferreira P."/>
            <person name="Molpeceres G."/>
            <person name="Ruiz-Duenas F.J."/>
            <person name="Serrano A."/>
            <person name="Henrissat B."/>
            <person name="Drula E."/>
            <person name="Hughes K.W."/>
            <person name="Mata J.L."/>
            <person name="Ishikawa N.K."/>
            <person name="Vargas-Isla R."/>
            <person name="Ushijima S."/>
            <person name="Smith C.A."/>
            <person name="Donoghue J."/>
            <person name="Ahrendt S."/>
            <person name="Andreopoulos W."/>
            <person name="He G."/>
            <person name="LaButti K."/>
            <person name="Lipzen A."/>
            <person name="Ng V."/>
            <person name="Riley R."/>
            <person name="Sandor L."/>
            <person name="Barry K."/>
            <person name="Martinez A.T."/>
            <person name="Xiao Y."/>
            <person name="Gibbons J.G."/>
            <person name="Terashima K."/>
            <person name="Grigoriev I.V."/>
            <person name="Hibbett D."/>
        </authorList>
    </citation>
    <scope>NUCLEOTIDE SEQUENCE</scope>
    <source>
        <strain evidence="1">Sp2 HRB7682 ss15</strain>
    </source>
</reference>
<name>A0A9W9A4L4_9AGAR</name>
<reference evidence="1" key="1">
    <citation type="submission" date="2022-08" db="EMBL/GenBank/DDBJ databases">
        <authorList>
            <consortium name="DOE Joint Genome Institute"/>
            <person name="Min B."/>
            <person name="Riley R."/>
            <person name="Sierra-Patev S."/>
            <person name="Naranjo-Ortiz M."/>
            <person name="Looney B."/>
            <person name="Konkel Z."/>
            <person name="Slot J.C."/>
            <person name="Sakamoto Y."/>
            <person name="Steenwyk J.L."/>
            <person name="Rokas A."/>
            <person name="Carro J."/>
            <person name="Camarero S."/>
            <person name="Ferreira P."/>
            <person name="Molpeceres G."/>
            <person name="Ruiz-Duenas F.J."/>
            <person name="Serrano A."/>
            <person name="Henrissat B."/>
            <person name="Drula E."/>
            <person name="Hughes K.W."/>
            <person name="Mata J.L."/>
            <person name="Ishikawa N.K."/>
            <person name="Vargas-Isla R."/>
            <person name="Ushijima S."/>
            <person name="Smith C.A."/>
            <person name="Ahrendt S."/>
            <person name="Andreopoulos W."/>
            <person name="He G."/>
            <person name="Labutti K."/>
            <person name="Lipzen A."/>
            <person name="Ng V."/>
            <person name="Sandor L."/>
            <person name="Barry K."/>
            <person name="Martinez A.T."/>
            <person name="Xiao Y."/>
            <person name="Gibbons J.G."/>
            <person name="Terashima K."/>
            <person name="Hibbett D.S."/>
            <person name="Grigoriev I.V."/>
        </authorList>
    </citation>
    <scope>NUCLEOTIDE SEQUENCE</scope>
    <source>
        <strain evidence="1">Sp2 HRB7682 ss15</strain>
    </source>
</reference>
<dbReference type="InterPro" id="IPR008978">
    <property type="entry name" value="HSP20-like_chaperone"/>
</dbReference>
<dbReference type="Gene3D" id="2.60.40.790">
    <property type="match status" value="1"/>
</dbReference>
<evidence type="ECO:0000313" key="1">
    <source>
        <dbReference type="EMBL" id="KAJ4473965.1"/>
    </source>
</evidence>
<dbReference type="EMBL" id="JANVFS010000024">
    <property type="protein sequence ID" value="KAJ4473965.1"/>
    <property type="molecule type" value="Genomic_DNA"/>
</dbReference>
<evidence type="ECO:0000313" key="2">
    <source>
        <dbReference type="Proteomes" id="UP001150238"/>
    </source>
</evidence>
<gene>
    <name evidence="1" type="ORF">C8J55DRAFT_562605</name>
</gene>
<protein>
    <recommendedName>
        <fullName evidence="3">SHSP domain-containing protein</fullName>
    </recommendedName>
</protein>
<dbReference type="AlphaFoldDB" id="A0A9W9A4L4"/>
<organism evidence="1 2">
    <name type="scientific">Lentinula lateritia</name>
    <dbReference type="NCBI Taxonomy" id="40482"/>
    <lineage>
        <taxon>Eukaryota</taxon>
        <taxon>Fungi</taxon>
        <taxon>Dikarya</taxon>
        <taxon>Basidiomycota</taxon>
        <taxon>Agaricomycotina</taxon>
        <taxon>Agaricomycetes</taxon>
        <taxon>Agaricomycetidae</taxon>
        <taxon>Agaricales</taxon>
        <taxon>Marasmiineae</taxon>
        <taxon>Omphalotaceae</taxon>
        <taxon>Lentinula</taxon>
    </lineage>
</organism>
<proteinExistence type="predicted"/>
<comment type="caution">
    <text evidence="1">The sequence shown here is derived from an EMBL/GenBank/DDBJ whole genome shotgun (WGS) entry which is preliminary data.</text>
</comment>